<dbReference type="CDD" id="cd02440">
    <property type="entry name" value="AdoMet_MTases"/>
    <property type="match status" value="1"/>
</dbReference>
<comment type="function">
    <text evidence="4">Could be a S-adenosyl-L-methionine-dependent methyltransferase.</text>
</comment>
<organism evidence="6 7">
    <name type="scientific">Salinibacillus xinjiangensis</name>
    <dbReference type="NCBI Taxonomy" id="1229268"/>
    <lineage>
        <taxon>Bacteria</taxon>
        <taxon>Bacillati</taxon>
        <taxon>Bacillota</taxon>
        <taxon>Bacilli</taxon>
        <taxon>Bacillales</taxon>
        <taxon>Bacillaceae</taxon>
        <taxon>Salinibacillus</taxon>
    </lineage>
</organism>
<dbReference type="RefSeq" id="WP_153727773.1">
    <property type="nucleotide sequence ID" value="NZ_WJNH01000003.1"/>
</dbReference>
<name>A0A6G1X4M5_9BACI</name>
<dbReference type="HAMAP" id="MF_02100">
    <property type="entry name" value="Methyltr_YrrT"/>
    <property type="match status" value="1"/>
</dbReference>
<keyword evidence="7" id="KW-1185">Reference proteome</keyword>
<dbReference type="EC" id="2.1.1.-" evidence="4"/>
<dbReference type="Gene3D" id="3.40.50.150">
    <property type="entry name" value="Vaccinia Virus protein VP39"/>
    <property type="match status" value="1"/>
</dbReference>
<protein>
    <recommendedName>
        <fullName evidence="4">Uncharacterized methyltransferase GH754_05705</fullName>
        <ecNumber evidence="4">2.1.1.-</ecNumber>
    </recommendedName>
</protein>
<keyword evidence="2 4" id="KW-0808">Transferase</keyword>
<proteinExistence type="inferred from homology"/>
<dbReference type="SUPFAM" id="SSF53335">
    <property type="entry name" value="S-adenosyl-L-methionine-dependent methyltransferases"/>
    <property type="match status" value="1"/>
</dbReference>
<feature type="domain" description="Ribosomal RNA adenine methylase transferase N-terminal" evidence="5">
    <location>
        <begin position="37"/>
        <end position="153"/>
    </location>
</feature>
<evidence type="ECO:0000256" key="3">
    <source>
        <dbReference type="ARBA" id="ARBA00022691"/>
    </source>
</evidence>
<gene>
    <name evidence="6" type="ORF">GH754_05705</name>
</gene>
<sequence length="212" mass="24243">MGREFVDLFNEWSDSYDETVSGQDIEYKKVFEQYDAILERVAQSVEGHVIEFGVGTGNLTAKLLEHGCQVTGVEPSPMMREKAKEKVPNVQVVDGDFLNFPLNGHPVDGVVSSYAFHHLTDDEKEEAIAKYARLLEKGGKIVFADTIFLNQESKFDMIKQAEDAHFLHLAHDLKTEYYTTIPTLEAMLEQHDFSVDFIQMNEFVWLLYAKKQ</sequence>
<dbReference type="InterPro" id="IPR023553">
    <property type="entry name" value="Uncharacterised_MeTfrase_YrrT"/>
</dbReference>
<comment type="caution">
    <text evidence="6">The sequence shown here is derived from an EMBL/GenBank/DDBJ whole genome shotgun (WGS) entry which is preliminary data.</text>
</comment>
<evidence type="ECO:0000256" key="1">
    <source>
        <dbReference type="ARBA" id="ARBA00022603"/>
    </source>
</evidence>
<dbReference type="SMART" id="SM00650">
    <property type="entry name" value="rADc"/>
    <property type="match status" value="1"/>
</dbReference>
<keyword evidence="3 4" id="KW-0949">S-adenosyl-L-methionine</keyword>
<evidence type="ECO:0000256" key="2">
    <source>
        <dbReference type="ARBA" id="ARBA00022679"/>
    </source>
</evidence>
<dbReference type="InterPro" id="IPR020598">
    <property type="entry name" value="rRNA_Ade_methylase_Trfase_N"/>
</dbReference>
<feature type="binding site" evidence="4">
    <location>
        <position position="74"/>
    </location>
    <ligand>
        <name>S-adenosyl-L-methionine</name>
        <dbReference type="ChEBI" id="CHEBI:59789"/>
    </ligand>
</feature>
<evidence type="ECO:0000313" key="6">
    <source>
        <dbReference type="EMBL" id="MRG85830.1"/>
    </source>
</evidence>
<evidence type="ECO:0000259" key="5">
    <source>
        <dbReference type="SMART" id="SM00650"/>
    </source>
</evidence>
<dbReference type="InterPro" id="IPR041698">
    <property type="entry name" value="Methyltransf_25"/>
</dbReference>
<feature type="binding site" evidence="4">
    <location>
        <position position="53"/>
    </location>
    <ligand>
        <name>S-adenosyl-L-methionine</name>
        <dbReference type="ChEBI" id="CHEBI:59789"/>
    </ligand>
</feature>
<comment type="similarity">
    <text evidence="4">Belongs to the methyltransferase superfamily. YrrT family.</text>
</comment>
<dbReference type="Pfam" id="PF13649">
    <property type="entry name" value="Methyltransf_25"/>
    <property type="match status" value="1"/>
</dbReference>
<dbReference type="InterPro" id="IPR029063">
    <property type="entry name" value="SAM-dependent_MTases_sf"/>
</dbReference>
<dbReference type="Proteomes" id="UP000480185">
    <property type="component" value="Unassembled WGS sequence"/>
</dbReference>
<dbReference type="GO" id="GO:0000179">
    <property type="term" value="F:rRNA (adenine-N6,N6-)-dimethyltransferase activity"/>
    <property type="evidence" value="ECO:0007669"/>
    <property type="project" value="InterPro"/>
</dbReference>
<dbReference type="PANTHER" id="PTHR43861">
    <property type="entry name" value="TRANS-ACONITATE 2-METHYLTRANSFERASE-RELATED"/>
    <property type="match status" value="1"/>
</dbReference>
<dbReference type="EMBL" id="WJNH01000003">
    <property type="protein sequence ID" value="MRG85830.1"/>
    <property type="molecule type" value="Genomic_DNA"/>
</dbReference>
<reference evidence="6 7" key="1">
    <citation type="submission" date="2019-11" db="EMBL/GenBank/DDBJ databases">
        <authorList>
            <person name="Li J."/>
        </authorList>
    </citation>
    <scope>NUCLEOTIDE SEQUENCE [LARGE SCALE GENOMIC DNA]</scope>
    <source>
        <strain evidence="6 7">J4</strain>
    </source>
</reference>
<dbReference type="OrthoDB" id="465705at2"/>
<accession>A0A6G1X4M5</accession>
<feature type="binding site" evidence="4">
    <location>
        <position position="96"/>
    </location>
    <ligand>
        <name>S-adenosyl-L-methionine</name>
        <dbReference type="ChEBI" id="CHEBI:59789"/>
    </ligand>
</feature>
<dbReference type="AlphaFoldDB" id="A0A6G1X4M5"/>
<keyword evidence="1 4" id="KW-0489">Methyltransferase</keyword>
<evidence type="ECO:0000313" key="7">
    <source>
        <dbReference type="Proteomes" id="UP000480185"/>
    </source>
</evidence>
<evidence type="ECO:0000256" key="4">
    <source>
        <dbReference type="HAMAP-Rule" id="MF_02100"/>
    </source>
</evidence>